<dbReference type="GO" id="GO:0003779">
    <property type="term" value="F:actin binding"/>
    <property type="evidence" value="ECO:0007669"/>
    <property type="project" value="UniProtKB-KW"/>
</dbReference>
<reference evidence="25" key="1">
    <citation type="submission" date="2012-04" db="EMBL/GenBank/DDBJ databases">
        <title>The Genome Sequence of Loa loa.</title>
        <authorList>
            <consortium name="The Broad Institute Genome Sequencing Platform"/>
            <consortium name="Broad Institute Genome Sequencing Center for Infectious Disease"/>
            <person name="Nutman T.B."/>
            <person name="Fink D.L."/>
            <person name="Russ C."/>
            <person name="Young S."/>
            <person name="Zeng Q."/>
            <person name="Gargeya S."/>
            <person name="Alvarado L."/>
            <person name="Berlin A."/>
            <person name="Chapman S.B."/>
            <person name="Chen Z."/>
            <person name="Freedman E."/>
            <person name="Gellesch M."/>
            <person name="Goldberg J."/>
            <person name="Griggs A."/>
            <person name="Gujja S."/>
            <person name="Heilman E.R."/>
            <person name="Heiman D."/>
            <person name="Howarth C."/>
            <person name="Mehta T."/>
            <person name="Neiman D."/>
            <person name="Pearson M."/>
            <person name="Roberts A."/>
            <person name="Saif S."/>
            <person name="Shea T."/>
            <person name="Shenoy N."/>
            <person name="Sisk P."/>
            <person name="Stolte C."/>
            <person name="Sykes S."/>
            <person name="White J."/>
            <person name="Yandava C."/>
            <person name="Haas B."/>
            <person name="Henn M.R."/>
            <person name="Nusbaum C."/>
            <person name="Birren B."/>
        </authorList>
    </citation>
    <scope>NUCLEOTIDE SEQUENCE [LARGE SCALE GENOMIC DNA]</scope>
</reference>
<dbReference type="InterPro" id="IPR016266">
    <property type="entry name" value="POLE2"/>
</dbReference>
<evidence type="ECO:0000256" key="10">
    <source>
        <dbReference type="ARBA" id="ARBA00023125"/>
    </source>
</evidence>
<dbReference type="Gene3D" id="3.60.21.50">
    <property type="match status" value="1"/>
</dbReference>
<dbReference type="GO" id="GO:0008622">
    <property type="term" value="C:epsilon DNA polymerase complex"/>
    <property type="evidence" value="ECO:0007669"/>
    <property type="project" value="InterPro"/>
</dbReference>
<evidence type="ECO:0000256" key="5">
    <source>
        <dbReference type="ARBA" id="ARBA00017975"/>
    </source>
</evidence>
<dbReference type="SUPFAM" id="SSF50156">
    <property type="entry name" value="PDZ domain-like"/>
    <property type="match status" value="1"/>
</dbReference>
<evidence type="ECO:0000313" key="25">
    <source>
        <dbReference type="Proteomes" id="UP000095285"/>
    </source>
</evidence>
<evidence type="ECO:0000256" key="1">
    <source>
        <dbReference type="ARBA" id="ARBA00004123"/>
    </source>
</evidence>
<dbReference type="Pfam" id="PF06456">
    <property type="entry name" value="Arfaptin"/>
    <property type="match status" value="1"/>
</dbReference>
<dbReference type="Proteomes" id="UP000095285">
    <property type="component" value="Unassembled WGS sequence"/>
</dbReference>
<evidence type="ECO:0000256" key="9">
    <source>
        <dbReference type="ARBA" id="ARBA00023018"/>
    </source>
</evidence>
<evidence type="ECO:0000256" key="6">
    <source>
        <dbReference type="ARBA" id="ARBA00022599"/>
    </source>
</evidence>
<dbReference type="GO" id="GO:0042276">
    <property type="term" value="P:error-prone translesion synthesis"/>
    <property type="evidence" value="ECO:0007669"/>
    <property type="project" value="TreeGrafter"/>
</dbReference>
<dbReference type="Pfam" id="PF00595">
    <property type="entry name" value="PDZ"/>
    <property type="match status" value="1"/>
</dbReference>
<dbReference type="CDD" id="cd07659">
    <property type="entry name" value="BAR_PICK1"/>
    <property type="match status" value="1"/>
</dbReference>
<evidence type="ECO:0000256" key="14">
    <source>
        <dbReference type="ARBA" id="ARBA00023288"/>
    </source>
</evidence>
<dbReference type="eggNOG" id="KOG3651">
    <property type="taxonomic scope" value="Eukaryota"/>
</dbReference>
<dbReference type="GO" id="GO:0014069">
    <property type="term" value="C:postsynaptic density"/>
    <property type="evidence" value="ECO:0007669"/>
    <property type="project" value="UniProtKB-SubCell"/>
</dbReference>
<accession>A0A1I7VXG6</accession>
<reference evidence="26" key="2">
    <citation type="submission" date="2016-11" db="UniProtKB">
        <authorList>
            <consortium name="WormBaseParasite"/>
        </authorList>
    </citation>
    <scope>IDENTIFICATION</scope>
</reference>
<keyword evidence="13" id="KW-0539">Nucleus</keyword>
<dbReference type="InterPro" id="IPR024639">
    <property type="entry name" value="DNA_pol_e_bsu_N"/>
</dbReference>
<keyword evidence="25" id="KW-1185">Reference proteome</keyword>
<feature type="domain" description="AH" evidence="24">
    <location>
        <begin position="642"/>
        <end position="855"/>
    </location>
</feature>
<keyword evidence="9" id="KW-0770">Synapse</keyword>
<dbReference type="InterPro" id="IPR027267">
    <property type="entry name" value="AH/BAR_dom_sf"/>
</dbReference>
<comment type="similarity">
    <text evidence="4">Belongs to the DNA polymerase epsilon subunit B family.</text>
</comment>
<dbReference type="Pfam" id="PF04042">
    <property type="entry name" value="DNA_pol_E_B"/>
    <property type="match status" value="1"/>
</dbReference>
<evidence type="ECO:0000256" key="21">
    <source>
        <dbReference type="ARBA" id="ARBA00093501"/>
    </source>
</evidence>
<evidence type="ECO:0000256" key="18">
    <source>
        <dbReference type="ARBA" id="ARBA00033721"/>
    </source>
</evidence>
<dbReference type="GO" id="GO:0003677">
    <property type="term" value="F:DNA binding"/>
    <property type="evidence" value="ECO:0007669"/>
    <property type="project" value="UniProtKB-KW"/>
</dbReference>
<evidence type="ECO:0000259" key="23">
    <source>
        <dbReference type="PROSITE" id="PS50106"/>
    </source>
</evidence>
<dbReference type="GO" id="GO:0048471">
    <property type="term" value="C:perinuclear region of cytoplasm"/>
    <property type="evidence" value="ECO:0007669"/>
    <property type="project" value="UniProtKB-SubCell"/>
</dbReference>
<dbReference type="InterPro" id="IPR010504">
    <property type="entry name" value="AH_dom"/>
</dbReference>
<keyword evidence="11" id="KW-0564">Palmitate</keyword>
<keyword evidence="6" id="KW-0771">Synaptosome</keyword>
<dbReference type="GO" id="GO:0006261">
    <property type="term" value="P:DNA-templated DNA replication"/>
    <property type="evidence" value="ECO:0007669"/>
    <property type="project" value="InterPro"/>
</dbReference>
<dbReference type="Pfam" id="PF12213">
    <property type="entry name" value="Dpoe2NT"/>
    <property type="match status" value="1"/>
</dbReference>
<dbReference type="InterPro" id="IPR036034">
    <property type="entry name" value="PDZ_sf"/>
</dbReference>
<dbReference type="InterPro" id="IPR001478">
    <property type="entry name" value="PDZ"/>
</dbReference>
<dbReference type="GO" id="GO:0019904">
    <property type="term" value="F:protein domain specific binding"/>
    <property type="evidence" value="ECO:0007669"/>
    <property type="project" value="InterPro"/>
</dbReference>
<dbReference type="SMART" id="SM00228">
    <property type="entry name" value="PDZ"/>
    <property type="match status" value="1"/>
</dbReference>
<comment type="subcellular location">
    <subcellularLocation>
        <location evidence="2">Cytoplasm</location>
        <location evidence="2">Perinuclear region</location>
    </subcellularLocation>
    <subcellularLocation>
        <location evidence="3">Membrane</location>
        <topology evidence="3">Lipid-anchor</topology>
    </subcellularLocation>
    <subcellularLocation>
        <location evidence="1">Nucleus</location>
    </subcellularLocation>
    <subcellularLocation>
        <location evidence="20">Postsynaptic density</location>
    </subcellularLocation>
    <subcellularLocation>
        <location evidence="19">Synapse</location>
        <location evidence="19">Synaptosome</location>
    </subcellularLocation>
</comment>
<dbReference type="PROSITE" id="PS50870">
    <property type="entry name" value="AH"/>
    <property type="match status" value="1"/>
</dbReference>
<dbReference type="GO" id="GO:0016020">
    <property type="term" value="C:membrane"/>
    <property type="evidence" value="ECO:0007669"/>
    <property type="project" value="UniProtKB-SubCell"/>
</dbReference>
<dbReference type="STRING" id="7209.A0A1I7VXG6"/>
<proteinExistence type="inferred from homology"/>
<evidence type="ECO:0000256" key="12">
    <source>
        <dbReference type="ARBA" id="ARBA00023203"/>
    </source>
</evidence>
<dbReference type="PANTHER" id="PTHR12708">
    <property type="entry name" value="DNA POLYMERASE EPSILON SUBUNIT B"/>
    <property type="match status" value="1"/>
</dbReference>
<dbReference type="AlphaFoldDB" id="A0A1I7VXG6"/>
<keyword evidence="10" id="KW-0238">DNA-binding</keyword>
<dbReference type="WBParaSite" id="EN70_7352">
    <property type="protein sequence ID" value="EN70_7352"/>
    <property type="gene ID" value="EN70_7352"/>
</dbReference>
<keyword evidence="8" id="KW-0106">Calcium</keyword>
<evidence type="ECO:0000256" key="2">
    <source>
        <dbReference type="ARBA" id="ARBA00004556"/>
    </source>
</evidence>
<evidence type="ECO:0000256" key="7">
    <source>
        <dbReference type="ARBA" id="ARBA00022705"/>
    </source>
</evidence>
<evidence type="ECO:0000256" key="4">
    <source>
        <dbReference type="ARBA" id="ARBA00009560"/>
    </source>
</evidence>
<evidence type="ECO:0000259" key="24">
    <source>
        <dbReference type="PROSITE" id="PS50870"/>
    </source>
</evidence>
<dbReference type="SUPFAM" id="SSF103657">
    <property type="entry name" value="BAR/IMD domain-like"/>
    <property type="match status" value="1"/>
</dbReference>
<feature type="compositionally biased region" description="Basic and acidic residues" evidence="22">
    <location>
        <begin position="884"/>
        <end position="902"/>
    </location>
</feature>
<dbReference type="FunFam" id="2.30.42.10:FF:000073">
    <property type="entry name" value="Interacting with PRKCA"/>
    <property type="match status" value="1"/>
</dbReference>
<dbReference type="InterPro" id="IPR037959">
    <property type="entry name" value="PICK1_BAR"/>
</dbReference>
<evidence type="ECO:0000256" key="19">
    <source>
        <dbReference type="ARBA" id="ARBA00034102"/>
    </source>
</evidence>
<evidence type="ECO:0000256" key="13">
    <source>
        <dbReference type="ARBA" id="ARBA00023242"/>
    </source>
</evidence>
<keyword evidence="7" id="KW-0235">DNA replication</keyword>
<dbReference type="PROSITE" id="PS50106">
    <property type="entry name" value="PDZ"/>
    <property type="match status" value="1"/>
</dbReference>
<keyword evidence="12" id="KW-0009">Actin-binding</keyword>
<evidence type="ECO:0000256" key="15">
    <source>
        <dbReference type="ARBA" id="ARBA00031097"/>
    </source>
</evidence>
<protein>
    <recommendedName>
        <fullName evidence="5">PRKCA-binding protein</fullName>
    </recommendedName>
    <alternativeName>
        <fullName evidence="17">DNA polymerase II subunit 2</fullName>
    </alternativeName>
    <alternativeName>
        <fullName evidence="16">Protein interacting with C kinase 1</fullName>
    </alternativeName>
    <alternativeName>
        <fullName evidence="15">Protein kinase C-alpha-binding protein</fullName>
    </alternativeName>
</protein>
<sequence>MPTDSDVEKLRKQVRKAFQMRALTVSKEAMEYAVEILIKLEGEERIRWINKVISMLSKQKASGPVLSFNEFRSAVTECVSNHSSKQESLIHVIDLFTVPRLRYDEQRKVLVVVDGQASVVGQSADARNLYRERLKLVVQRALRSCAFEHYQLCTVEALLGTPERADNSVLIGMLTQRNPGVYEIEDLTGAIEVDLKESTFHKGLFTDGCIMMLEGRSIGGVFRVSAVGLAPIESAKMTRNYFGITNWFGGKGTVACGSQIRLRTLCERNDRARFILMSDVWLDDSRILNAINELIFAFTDSQLLAFIICGNFCSQVGTADAYHRIYDGFSHLAAILQKDVLADRNVHFIFIPGPDDPSLNSILPRPPLPFELFELMKDVPNCSFASNPCRIQYTNQEIVIMRHDLVEKMCRNSIHMPSTTADIPEHFCHTVASVGHLSPLPLHISPVIWQMDSYLTLYPLPDLVVIADKFEHFHYQLEGTLFVNPGSFARTDLNFYVYYPALRIVEMEEDRLGMSITGDVAEVMKDTNGVIGISIGGGAPYCPCIYVVQVFENSPMALNGRIQAGDEIVSVNGIPVKGENKTAVAKMIQETEGSVKLGFNVLHAEIIDGHTLGIALKKMKHRVVESITSETADALGLSRAILCNDPLLQKLNRLEQCSQLYKKLIKYLSALLNSHYHIARTQKEFGDLFCEIAARESSTTINKALSTFGNTHRVLEKHTIKLVKSLHPIVRDLNTFVKKAIPDTKLTLKKYLDAKFEYLSFCLKLKEMDDEEAEAASYDEPLYRVETGNYEYRLMLRCRQNSYEKFMKLRKDVMEKLELLDQKHVQDIGLQLSSFVKATMETHAECRDAISEANGLFPIDIDLEQIVHRYNTSGQLDEEEEEENGRTDTMEESKLEDLLDLS</sequence>
<feature type="domain" description="PDZ" evidence="23">
    <location>
        <begin position="520"/>
        <end position="597"/>
    </location>
</feature>
<dbReference type="InterPro" id="IPR007185">
    <property type="entry name" value="DNA_pol_a/d/e_bsu"/>
</dbReference>
<comment type="subunit">
    <text evidence="21">Monomer and homodimer. Interacts with CXADR. Interacts presynaptically with the glutamate receptors GRIA2, GRIA3, GRIK3, isoform 3 of GRIA4, isoform A of GRM4, GRM7 and GRM8; with NAPA and NAPB; and with BTG2. The interaction with NAPA and NAPB disrupts the interaction with GRIA2, conducting to the internalization of GRIA2. Interacts with PRKCA; with the amine transporters SLC6A2 and SLC6A3; with the channels ASIC1 and ASIC2; with the GTP-binding proteins ARF1 and ARF3; with the ephrin receptor tyrosine kinases EPHA7, EPHB1 and EPHB2; with ERBB2 and through its PDZ domain with the C-terminal tail of PRLHR. Interacts with UNC5A. Interacts (via AH domain) with NCS1/FREQ; in a calcium-dependent manner. Interacts with F-actin and associates with the ARP2/3 complex. Interacts (via PDZ domain) with ARF1 (activated); the interaction blocks Arp2/3 complex inhibition. Interacts with SORCS3.</text>
</comment>
<organism evidence="25 26">
    <name type="scientific">Loa loa</name>
    <name type="common">Eye worm</name>
    <name type="synonym">Filaria loa</name>
    <dbReference type="NCBI Taxonomy" id="7209"/>
    <lineage>
        <taxon>Eukaryota</taxon>
        <taxon>Metazoa</taxon>
        <taxon>Ecdysozoa</taxon>
        <taxon>Nematoda</taxon>
        <taxon>Chromadorea</taxon>
        <taxon>Rhabditida</taxon>
        <taxon>Spirurina</taxon>
        <taxon>Spiruromorpha</taxon>
        <taxon>Filarioidea</taxon>
        <taxon>Onchocercidae</taxon>
        <taxon>Loa</taxon>
    </lineage>
</organism>
<dbReference type="PANTHER" id="PTHR12708:SF0">
    <property type="entry name" value="DNA POLYMERASE EPSILON SUBUNIT 2"/>
    <property type="match status" value="1"/>
</dbReference>
<evidence type="ECO:0000256" key="22">
    <source>
        <dbReference type="SAM" id="MobiDB-lite"/>
    </source>
</evidence>
<name>A0A1I7VXG6_LOALO</name>
<keyword evidence="14" id="KW-0449">Lipoprotein</keyword>
<dbReference type="GO" id="GO:0043005">
    <property type="term" value="C:neuron projection"/>
    <property type="evidence" value="ECO:0007669"/>
    <property type="project" value="UniProtKB-KW"/>
</dbReference>
<evidence type="ECO:0000256" key="16">
    <source>
        <dbReference type="ARBA" id="ARBA00032804"/>
    </source>
</evidence>
<dbReference type="Gene3D" id="1.10.8.60">
    <property type="match status" value="1"/>
</dbReference>
<dbReference type="Gene3D" id="2.30.42.10">
    <property type="match status" value="1"/>
</dbReference>
<evidence type="ECO:0000256" key="20">
    <source>
        <dbReference type="ARBA" id="ARBA00034105"/>
    </source>
</evidence>
<evidence type="ECO:0000256" key="11">
    <source>
        <dbReference type="ARBA" id="ARBA00023139"/>
    </source>
</evidence>
<evidence type="ECO:0000256" key="8">
    <source>
        <dbReference type="ARBA" id="ARBA00022837"/>
    </source>
</evidence>
<feature type="region of interest" description="Disordered" evidence="22">
    <location>
        <begin position="873"/>
        <end position="902"/>
    </location>
</feature>
<dbReference type="SMART" id="SM01015">
    <property type="entry name" value="Arfaptin"/>
    <property type="match status" value="1"/>
</dbReference>
<evidence type="ECO:0000313" key="26">
    <source>
        <dbReference type="WBParaSite" id="EN70_7352"/>
    </source>
</evidence>
<evidence type="ECO:0000256" key="17">
    <source>
        <dbReference type="ARBA" id="ARBA00032930"/>
    </source>
</evidence>
<evidence type="ECO:0000256" key="3">
    <source>
        <dbReference type="ARBA" id="ARBA00004635"/>
    </source>
</evidence>
<comment type="function">
    <text evidence="18">Probable adapter protein that bind to and organize the subcellular localization of a variety of membrane proteins containing some PDZ recognition sequence. Involved in the clustering of various receptors, possibly by acting at the receptor internalization level. Plays a role in synaptic plasticity by regulating the trafficking and internalization of AMPA receptors. May be regulated upon PRKCA activation. May regulate ASIC1/ASIC3 channel. Regulates actin polymerization by inhibiting the actin-nucleating activity of the Arp2/3 complex; the function is competitive with nucleation promoting factors and is linked to neuronal morphology regulation and AMPA receptor (AMPAR) endocytosis. Via interaction with the Arp2/3 complex involved in regulation of synaptic plasicity of excitatory synapses and required for spine shrinkage during long-term depression (LTD). Involved in regulation of astrocyte morphology, antagonistic to Arp2/3 complex activator WASL/N-WASP function.</text>
</comment>
<dbReference type="Gene3D" id="1.20.1270.60">
    <property type="entry name" value="Arfaptin homology (AH) domain/BAR domain"/>
    <property type="match status" value="1"/>
</dbReference>